<reference evidence="1 2" key="1">
    <citation type="journal article" date="2006" name="Science">
        <title>The genome of black cottonwood, Populus trichocarpa (Torr. &amp; Gray).</title>
        <authorList>
            <person name="Tuskan G.A."/>
            <person name="Difazio S."/>
            <person name="Jansson S."/>
            <person name="Bohlmann J."/>
            <person name="Grigoriev I."/>
            <person name="Hellsten U."/>
            <person name="Putnam N."/>
            <person name="Ralph S."/>
            <person name="Rombauts S."/>
            <person name="Salamov A."/>
            <person name="Schein J."/>
            <person name="Sterck L."/>
            <person name="Aerts A."/>
            <person name="Bhalerao R.R."/>
            <person name="Bhalerao R.P."/>
            <person name="Blaudez D."/>
            <person name="Boerjan W."/>
            <person name="Brun A."/>
            <person name="Brunner A."/>
            <person name="Busov V."/>
            <person name="Campbell M."/>
            <person name="Carlson J."/>
            <person name="Chalot M."/>
            <person name="Chapman J."/>
            <person name="Chen G.L."/>
            <person name="Cooper D."/>
            <person name="Coutinho P.M."/>
            <person name="Couturier J."/>
            <person name="Covert S."/>
            <person name="Cronk Q."/>
            <person name="Cunningham R."/>
            <person name="Davis J."/>
            <person name="Degroeve S."/>
            <person name="Dejardin A."/>
            <person name="Depamphilis C."/>
            <person name="Detter J."/>
            <person name="Dirks B."/>
            <person name="Dubchak I."/>
            <person name="Duplessis S."/>
            <person name="Ehlting J."/>
            <person name="Ellis B."/>
            <person name="Gendler K."/>
            <person name="Goodstein D."/>
            <person name="Gribskov M."/>
            <person name="Grimwood J."/>
            <person name="Groover A."/>
            <person name="Gunter L."/>
            <person name="Hamberger B."/>
            <person name="Heinze B."/>
            <person name="Helariutta Y."/>
            <person name="Henrissat B."/>
            <person name="Holligan D."/>
            <person name="Holt R."/>
            <person name="Huang W."/>
            <person name="Islam-Faridi N."/>
            <person name="Jones S."/>
            <person name="Jones-Rhoades M."/>
            <person name="Jorgensen R."/>
            <person name="Joshi C."/>
            <person name="Kangasjarvi J."/>
            <person name="Karlsson J."/>
            <person name="Kelleher C."/>
            <person name="Kirkpatrick R."/>
            <person name="Kirst M."/>
            <person name="Kohler A."/>
            <person name="Kalluri U."/>
            <person name="Larimer F."/>
            <person name="Leebens-Mack J."/>
            <person name="Leple J.C."/>
            <person name="Locascio P."/>
            <person name="Lou Y."/>
            <person name="Lucas S."/>
            <person name="Martin F."/>
            <person name="Montanini B."/>
            <person name="Napoli C."/>
            <person name="Nelson D.R."/>
            <person name="Nelson C."/>
            <person name="Nieminen K."/>
            <person name="Nilsson O."/>
            <person name="Pereda V."/>
            <person name="Peter G."/>
            <person name="Philippe R."/>
            <person name="Pilate G."/>
            <person name="Poliakov A."/>
            <person name="Razumovskaya J."/>
            <person name="Richardson P."/>
            <person name="Rinaldi C."/>
            <person name="Ritland K."/>
            <person name="Rouze P."/>
            <person name="Ryaboy D."/>
            <person name="Schmutz J."/>
            <person name="Schrader J."/>
            <person name="Segerman B."/>
            <person name="Shin H."/>
            <person name="Siddiqui A."/>
            <person name="Sterky F."/>
            <person name="Terry A."/>
            <person name="Tsai C.J."/>
            <person name="Uberbacher E."/>
            <person name="Unneberg P."/>
            <person name="Vahala J."/>
            <person name="Wall K."/>
            <person name="Wessler S."/>
            <person name="Yang G."/>
            <person name="Yin T."/>
            <person name="Douglas C."/>
            <person name="Marra M."/>
            <person name="Sandberg G."/>
            <person name="Van de Peer Y."/>
            <person name="Rokhsar D."/>
        </authorList>
    </citation>
    <scope>NUCLEOTIDE SEQUENCE [LARGE SCALE GENOMIC DNA]</scope>
    <source>
        <strain evidence="2">cv. Nisqually</strain>
    </source>
</reference>
<organism evidence="1 2">
    <name type="scientific">Populus trichocarpa</name>
    <name type="common">Western balsam poplar</name>
    <name type="synonym">Populus balsamifera subsp. trichocarpa</name>
    <dbReference type="NCBI Taxonomy" id="3694"/>
    <lineage>
        <taxon>Eukaryota</taxon>
        <taxon>Viridiplantae</taxon>
        <taxon>Streptophyta</taxon>
        <taxon>Embryophyta</taxon>
        <taxon>Tracheophyta</taxon>
        <taxon>Spermatophyta</taxon>
        <taxon>Magnoliopsida</taxon>
        <taxon>eudicotyledons</taxon>
        <taxon>Gunneridae</taxon>
        <taxon>Pentapetalae</taxon>
        <taxon>rosids</taxon>
        <taxon>fabids</taxon>
        <taxon>Malpighiales</taxon>
        <taxon>Salicaceae</taxon>
        <taxon>Saliceae</taxon>
        <taxon>Populus</taxon>
    </lineage>
</organism>
<sequence>MALFYSHLVSILVSILVSFPQLREAQLQGFAIFRVCQKSEVPRAGSEAIAKCELLSLGIAKAGLRNSREVAHLSYSQNRWRRLLDHKFSILKSYRD</sequence>
<gene>
    <name evidence="1" type="ORF">POPTR_015G062850v4</name>
</gene>
<dbReference type="EMBL" id="CM009304">
    <property type="protein sequence ID" value="KAI9381158.1"/>
    <property type="molecule type" value="Genomic_DNA"/>
</dbReference>
<evidence type="ECO:0000313" key="2">
    <source>
        <dbReference type="Proteomes" id="UP000006729"/>
    </source>
</evidence>
<proteinExistence type="predicted"/>
<keyword evidence="2" id="KW-1185">Reference proteome</keyword>
<protein>
    <submittedName>
        <fullName evidence="1">Uncharacterized protein</fullName>
    </submittedName>
</protein>
<name>A0ACC0RVI4_POPTR</name>
<dbReference type="Proteomes" id="UP000006729">
    <property type="component" value="Chromosome 15"/>
</dbReference>
<accession>A0ACC0RVI4</accession>
<evidence type="ECO:0000313" key="1">
    <source>
        <dbReference type="EMBL" id="KAI9381158.1"/>
    </source>
</evidence>
<comment type="caution">
    <text evidence="1">The sequence shown here is derived from an EMBL/GenBank/DDBJ whole genome shotgun (WGS) entry which is preliminary data.</text>
</comment>